<evidence type="ECO:0008006" key="4">
    <source>
        <dbReference type="Google" id="ProtNLM"/>
    </source>
</evidence>
<protein>
    <recommendedName>
        <fullName evidence="4">Secreted protein</fullName>
    </recommendedName>
</protein>
<sequence length="79" mass="8894">MLSCVAVGGLLFSQVWSCCSLAWSRQSREGRTLKIAKIYCYCVLSRDQLARARRRTIKVIFGIQYGKMSDPSIGALLDF</sequence>
<feature type="chain" id="PRO_5043473769" description="Secreted protein" evidence="1">
    <location>
        <begin position="18"/>
        <end position="79"/>
    </location>
</feature>
<proteinExistence type="predicted"/>
<organism evidence="2 3">
    <name type="scientific">Pleurodeles waltl</name>
    <name type="common">Iberian ribbed newt</name>
    <dbReference type="NCBI Taxonomy" id="8319"/>
    <lineage>
        <taxon>Eukaryota</taxon>
        <taxon>Metazoa</taxon>
        <taxon>Chordata</taxon>
        <taxon>Craniata</taxon>
        <taxon>Vertebrata</taxon>
        <taxon>Euteleostomi</taxon>
        <taxon>Amphibia</taxon>
        <taxon>Batrachia</taxon>
        <taxon>Caudata</taxon>
        <taxon>Salamandroidea</taxon>
        <taxon>Salamandridae</taxon>
        <taxon>Pleurodelinae</taxon>
        <taxon>Pleurodeles</taxon>
    </lineage>
</organism>
<accession>A0AAV7LX11</accession>
<reference evidence="2" key="1">
    <citation type="journal article" date="2022" name="bioRxiv">
        <title>Sequencing and chromosome-scale assembly of the giantPleurodeles waltlgenome.</title>
        <authorList>
            <person name="Brown T."/>
            <person name="Elewa A."/>
            <person name="Iarovenko S."/>
            <person name="Subramanian E."/>
            <person name="Araus A.J."/>
            <person name="Petzold A."/>
            <person name="Susuki M."/>
            <person name="Suzuki K.-i.T."/>
            <person name="Hayashi T."/>
            <person name="Toyoda A."/>
            <person name="Oliveira C."/>
            <person name="Osipova E."/>
            <person name="Leigh N.D."/>
            <person name="Simon A."/>
            <person name="Yun M.H."/>
        </authorList>
    </citation>
    <scope>NUCLEOTIDE SEQUENCE</scope>
    <source>
        <strain evidence="2">20211129_DDA</strain>
        <tissue evidence="2">Liver</tissue>
    </source>
</reference>
<evidence type="ECO:0000313" key="3">
    <source>
        <dbReference type="Proteomes" id="UP001066276"/>
    </source>
</evidence>
<gene>
    <name evidence="2" type="ORF">NDU88_001161</name>
</gene>
<dbReference type="Proteomes" id="UP001066276">
    <property type="component" value="Chromosome 10"/>
</dbReference>
<dbReference type="AlphaFoldDB" id="A0AAV7LX11"/>
<feature type="signal peptide" evidence="1">
    <location>
        <begin position="1"/>
        <end position="17"/>
    </location>
</feature>
<keyword evidence="3" id="KW-1185">Reference proteome</keyword>
<dbReference type="EMBL" id="JANPWB010000014">
    <property type="protein sequence ID" value="KAJ1096012.1"/>
    <property type="molecule type" value="Genomic_DNA"/>
</dbReference>
<evidence type="ECO:0000313" key="2">
    <source>
        <dbReference type="EMBL" id="KAJ1096012.1"/>
    </source>
</evidence>
<evidence type="ECO:0000256" key="1">
    <source>
        <dbReference type="SAM" id="SignalP"/>
    </source>
</evidence>
<keyword evidence="1" id="KW-0732">Signal</keyword>
<comment type="caution">
    <text evidence="2">The sequence shown here is derived from an EMBL/GenBank/DDBJ whole genome shotgun (WGS) entry which is preliminary data.</text>
</comment>
<name>A0AAV7LX11_PLEWA</name>